<keyword evidence="3" id="KW-1185">Reference proteome</keyword>
<feature type="region of interest" description="Disordered" evidence="1">
    <location>
        <begin position="31"/>
        <end position="75"/>
    </location>
</feature>
<proteinExistence type="predicted"/>
<accession>A0A4D6MUD7</accession>
<feature type="compositionally biased region" description="Polar residues" evidence="1">
    <location>
        <begin position="39"/>
        <end position="50"/>
    </location>
</feature>
<evidence type="ECO:0000256" key="1">
    <source>
        <dbReference type="SAM" id="MobiDB-lite"/>
    </source>
</evidence>
<name>A0A4D6MUD7_VIGUN</name>
<dbReference type="AlphaFoldDB" id="A0A4D6MUD7"/>
<reference evidence="2 3" key="1">
    <citation type="submission" date="2019-04" db="EMBL/GenBank/DDBJ databases">
        <title>An improved genome assembly and genetic linkage map for asparagus bean, Vigna unguiculata ssp. sesquipedialis.</title>
        <authorList>
            <person name="Xia Q."/>
            <person name="Zhang R."/>
            <person name="Dong Y."/>
        </authorList>
    </citation>
    <scope>NUCLEOTIDE SEQUENCE [LARGE SCALE GENOMIC DNA]</scope>
    <source>
        <tissue evidence="2">Leaf</tissue>
    </source>
</reference>
<evidence type="ECO:0000313" key="2">
    <source>
        <dbReference type="EMBL" id="QCE04364.1"/>
    </source>
</evidence>
<organism evidence="2 3">
    <name type="scientific">Vigna unguiculata</name>
    <name type="common">Cowpea</name>
    <dbReference type="NCBI Taxonomy" id="3917"/>
    <lineage>
        <taxon>Eukaryota</taxon>
        <taxon>Viridiplantae</taxon>
        <taxon>Streptophyta</taxon>
        <taxon>Embryophyta</taxon>
        <taxon>Tracheophyta</taxon>
        <taxon>Spermatophyta</taxon>
        <taxon>Magnoliopsida</taxon>
        <taxon>eudicotyledons</taxon>
        <taxon>Gunneridae</taxon>
        <taxon>Pentapetalae</taxon>
        <taxon>rosids</taxon>
        <taxon>fabids</taxon>
        <taxon>Fabales</taxon>
        <taxon>Fabaceae</taxon>
        <taxon>Papilionoideae</taxon>
        <taxon>50 kb inversion clade</taxon>
        <taxon>NPAAA clade</taxon>
        <taxon>indigoferoid/millettioid clade</taxon>
        <taxon>Phaseoleae</taxon>
        <taxon>Vigna</taxon>
    </lineage>
</organism>
<gene>
    <name evidence="2" type="ORF">DEO72_LG8g2400</name>
</gene>
<dbReference type="Proteomes" id="UP000501690">
    <property type="component" value="Linkage Group LG8"/>
</dbReference>
<protein>
    <submittedName>
        <fullName evidence="2">Uncharacterized protein</fullName>
    </submittedName>
</protein>
<dbReference type="EMBL" id="CP039352">
    <property type="protein sequence ID" value="QCE04364.1"/>
    <property type="molecule type" value="Genomic_DNA"/>
</dbReference>
<evidence type="ECO:0000313" key="3">
    <source>
        <dbReference type="Proteomes" id="UP000501690"/>
    </source>
</evidence>
<sequence>MPPHGVKIWSQDIIFLIVYPSVKGINTLLPTPSDKVDFGSSSADKTNTGTLDKPLSNEIPTSDSDKDNKTSTGTLDKPYLDFYF</sequence>